<evidence type="ECO:0000256" key="3">
    <source>
        <dbReference type="ARBA" id="ARBA00023080"/>
    </source>
</evidence>
<organism evidence="4">
    <name type="scientific">Trypanosoma congolense (strain IL3000)</name>
    <dbReference type="NCBI Taxonomy" id="1068625"/>
    <lineage>
        <taxon>Eukaryota</taxon>
        <taxon>Discoba</taxon>
        <taxon>Euglenozoa</taxon>
        <taxon>Kinetoplastea</taxon>
        <taxon>Metakinetoplastina</taxon>
        <taxon>Trypanosomatida</taxon>
        <taxon>Trypanosomatidae</taxon>
        <taxon>Trypanosoma</taxon>
        <taxon>Nannomonas</taxon>
    </lineage>
</organism>
<gene>
    <name evidence="4" type="ORF">TCIL3000_8_3980</name>
</gene>
<dbReference type="EMBL" id="HE575321">
    <property type="protein sequence ID" value="CCC92177.1"/>
    <property type="molecule type" value="Genomic_DNA"/>
</dbReference>
<evidence type="ECO:0000256" key="2">
    <source>
        <dbReference type="ARBA" id="ARBA00022833"/>
    </source>
</evidence>
<evidence type="ECO:0000313" key="4">
    <source>
        <dbReference type="EMBL" id="CCC92177.1"/>
    </source>
</evidence>
<dbReference type="GO" id="GO:0006154">
    <property type="term" value="P:adenosine catabolic process"/>
    <property type="evidence" value="ECO:0007669"/>
    <property type="project" value="TreeGrafter"/>
</dbReference>
<dbReference type="PANTHER" id="PTHR11409">
    <property type="entry name" value="ADENOSINE DEAMINASE"/>
    <property type="match status" value="1"/>
</dbReference>
<dbReference type="InterPro" id="IPR006330">
    <property type="entry name" value="Ado/ade_deaminase"/>
</dbReference>
<comment type="similarity">
    <text evidence="1">Belongs to the metallo-dependent hydrolases superfamily. Adenosine and AMP deaminases family.</text>
</comment>
<dbReference type="SUPFAM" id="SSF51556">
    <property type="entry name" value="Metallo-dependent hydrolases"/>
    <property type="match status" value="1"/>
</dbReference>
<accession>G0US15</accession>
<reference evidence="4" key="1">
    <citation type="journal article" date="2012" name="Proc. Natl. Acad. Sci. U.S.A.">
        <title>Antigenic diversity is generated by distinct evolutionary mechanisms in African trypanosome species.</title>
        <authorList>
            <person name="Jackson A.P."/>
            <person name="Berry A."/>
            <person name="Aslett M."/>
            <person name="Allison H.C."/>
            <person name="Burton P."/>
            <person name="Vavrova-Anderson J."/>
            <person name="Brown R."/>
            <person name="Browne H."/>
            <person name="Corton N."/>
            <person name="Hauser H."/>
            <person name="Gamble J."/>
            <person name="Gilderthorp R."/>
            <person name="Marcello L."/>
            <person name="McQuillan J."/>
            <person name="Otto T.D."/>
            <person name="Quail M.A."/>
            <person name="Sanders M.J."/>
            <person name="van Tonder A."/>
            <person name="Ginger M.L."/>
            <person name="Field M.C."/>
            <person name="Barry J.D."/>
            <person name="Hertz-Fowler C."/>
            <person name="Berriman M."/>
        </authorList>
    </citation>
    <scope>NUCLEOTIDE SEQUENCE</scope>
    <source>
        <strain evidence="4">IL3000</strain>
    </source>
</reference>
<proteinExistence type="inferred from homology"/>
<dbReference type="GO" id="GO:0009117">
    <property type="term" value="P:nucleotide metabolic process"/>
    <property type="evidence" value="ECO:0007669"/>
    <property type="project" value="UniProtKB-KW"/>
</dbReference>
<dbReference type="InterPro" id="IPR032466">
    <property type="entry name" value="Metal_Hydrolase"/>
</dbReference>
<dbReference type="GO" id="GO:0004000">
    <property type="term" value="F:adenosine deaminase activity"/>
    <property type="evidence" value="ECO:0007669"/>
    <property type="project" value="TreeGrafter"/>
</dbReference>
<dbReference type="GO" id="GO:0046103">
    <property type="term" value="P:inosine biosynthetic process"/>
    <property type="evidence" value="ECO:0007669"/>
    <property type="project" value="TreeGrafter"/>
</dbReference>
<dbReference type="PANTHER" id="PTHR11409:SF42">
    <property type="entry name" value="ADENOSINE DEAMINASE-LIKE PROTEIN"/>
    <property type="match status" value="1"/>
</dbReference>
<sequence length="660" mass="72735">MDHVLPKGATLAEGSICRNTGETPAEDDGSCGFARAWKQYMANAREVGVGSIPKVDLHCHLNGSISPGLLSHMERIQRGAGLTGDVVADVATAPEDGTVVHCPLNLRGGEGELKQINSPAERMKYCFSIFDNVYKLMKNIAFTRMAVQDLLLYSAADNIVLLEIRTSLREELYTTAAAAACSIEAERVSKRSYVEVVITTVEHVLSGGLVDLNTGELVLRDSVASPERWALYRKVYGPLLSKVSSGASEQAPATETEQWNELLHHLHHRMHVRLLVSINRGGDAAAAHEAVAIAEQLQQEQLHRFLVNERTACKQRQTASESGKLATCITDSQSWDTARRICWITGIDFSGHCSKGSFRSFVSALNRAREACSNGGGSLSHRSLGVTLHAAEKPDAEELAEMVEFAPDRWGHLVFSDPTNLAIIARRHDPIELCITSNFLTGGYDSMEKHHISSIISVHQCQQVGGSRKDGSSECRVEDTAPRYADLLVDDVQLAKSMHCRVRRRLRRWGRGEGGEEIYGTSLANVSFHTDDRGVFETTMAQELQLLLQHPTMRTNDSDLIVHTKVLWALQRLALVHAFELPLELLFYLSCVLREGGEDGDGRDCKVCHCCSCGKCHNIVHVQEMTAQLSSTAYASLSCKELEWLLENFDAHPGQISRGK</sequence>
<protein>
    <recommendedName>
        <fullName evidence="5">Adenosine deaminase</fullName>
    </recommendedName>
</protein>
<keyword evidence="3" id="KW-0546">Nucleotide metabolism</keyword>
<keyword evidence="2" id="KW-0862">Zinc</keyword>
<evidence type="ECO:0008006" key="5">
    <source>
        <dbReference type="Google" id="ProtNLM"/>
    </source>
</evidence>
<dbReference type="Gene3D" id="3.20.20.140">
    <property type="entry name" value="Metal-dependent hydrolases"/>
    <property type="match status" value="1"/>
</dbReference>
<dbReference type="AlphaFoldDB" id="G0US15"/>
<name>G0US15_TRYCI</name>
<evidence type="ECO:0000256" key="1">
    <source>
        <dbReference type="ARBA" id="ARBA00006676"/>
    </source>
</evidence>
<dbReference type="VEuPathDB" id="TriTrypDB:TcIL3000_8_3980"/>